<accession>A0A512B1X5</accession>
<dbReference type="RefSeq" id="WP_146901037.1">
    <property type="nucleotide sequence ID" value="NZ_BJYS01000029.1"/>
</dbReference>
<dbReference type="OrthoDB" id="116832at2"/>
<sequence length="190" mass="21420">MKWISGLLLFWLTICAGHAQSRYFTRTGSISFFSEEVLENIEAHNKQVSSFLDVSTGDLVFSVPMKAFQFRKSLMQEHFNENYIESHKYPKSTFKGNIQNMQAVNLQQDGTYKVKVNGQLTIHGVTKPIDADGTLEVKGGRIGAKSVINVKPEDYNIQIPLLVRGHIAEIIQVTIDLLYEPYQANAAKQP</sequence>
<evidence type="ECO:0000313" key="2">
    <source>
        <dbReference type="EMBL" id="GEO05950.1"/>
    </source>
</evidence>
<proteinExistence type="predicted"/>
<evidence type="ECO:0000313" key="3">
    <source>
        <dbReference type="Proteomes" id="UP000321532"/>
    </source>
</evidence>
<dbReference type="SUPFAM" id="SSF101874">
    <property type="entry name" value="YceI-like"/>
    <property type="match status" value="1"/>
</dbReference>
<name>A0A512B1X5_9BACT</name>
<evidence type="ECO:0000259" key="1">
    <source>
        <dbReference type="Pfam" id="PF04264"/>
    </source>
</evidence>
<dbReference type="PANTHER" id="PTHR34406:SF1">
    <property type="entry name" value="PROTEIN YCEI"/>
    <property type="match status" value="1"/>
</dbReference>
<dbReference type="PANTHER" id="PTHR34406">
    <property type="entry name" value="PROTEIN YCEI"/>
    <property type="match status" value="1"/>
</dbReference>
<comment type="caution">
    <text evidence="2">The sequence shown here is derived from an EMBL/GenBank/DDBJ whole genome shotgun (WGS) entry which is preliminary data.</text>
</comment>
<organism evidence="2 3">
    <name type="scientific">Adhaeribacter aerolatus</name>
    <dbReference type="NCBI Taxonomy" id="670289"/>
    <lineage>
        <taxon>Bacteria</taxon>
        <taxon>Pseudomonadati</taxon>
        <taxon>Bacteroidota</taxon>
        <taxon>Cytophagia</taxon>
        <taxon>Cytophagales</taxon>
        <taxon>Hymenobacteraceae</taxon>
        <taxon>Adhaeribacter</taxon>
    </lineage>
</organism>
<dbReference type="Pfam" id="PF04264">
    <property type="entry name" value="YceI"/>
    <property type="match status" value="1"/>
</dbReference>
<protein>
    <recommendedName>
        <fullName evidence="1">Lipid/polyisoprenoid-binding YceI-like domain-containing protein</fullName>
    </recommendedName>
</protein>
<dbReference type="EMBL" id="BJYS01000029">
    <property type="protein sequence ID" value="GEO05950.1"/>
    <property type="molecule type" value="Genomic_DNA"/>
</dbReference>
<dbReference type="Proteomes" id="UP000321532">
    <property type="component" value="Unassembled WGS sequence"/>
</dbReference>
<reference evidence="2 3" key="1">
    <citation type="submission" date="2019-07" db="EMBL/GenBank/DDBJ databases">
        <title>Whole genome shotgun sequence of Adhaeribacter aerolatus NBRC 106133.</title>
        <authorList>
            <person name="Hosoyama A."/>
            <person name="Uohara A."/>
            <person name="Ohji S."/>
            <person name="Ichikawa N."/>
        </authorList>
    </citation>
    <scope>NUCLEOTIDE SEQUENCE [LARGE SCALE GENOMIC DNA]</scope>
    <source>
        <strain evidence="2 3">NBRC 106133</strain>
    </source>
</reference>
<keyword evidence="3" id="KW-1185">Reference proteome</keyword>
<dbReference type="InterPro" id="IPR007372">
    <property type="entry name" value="Lipid/polyisoprenoid-bd_YceI"/>
</dbReference>
<dbReference type="InterPro" id="IPR036761">
    <property type="entry name" value="TTHA0802/YceI-like_sf"/>
</dbReference>
<dbReference type="AlphaFoldDB" id="A0A512B1X5"/>
<gene>
    <name evidence="2" type="ORF">AAE02nite_36140</name>
</gene>
<feature type="domain" description="Lipid/polyisoprenoid-binding YceI-like" evidence="1">
    <location>
        <begin position="39"/>
        <end position="177"/>
    </location>
</feature>
<dbReference type="Gene3D" id="2.40.128.110">
    <property type="entry name" value="Lipid/polyisoprenoid-binding, YceI-like"/>
    <property type="match status" value="1"/>
</dbReference>